<organism evidence="1 2">
    <name type="scientific">Mortierella isabellina</name>
    <name type="common">Filamentous fungus</name>
    <name type="synonym">Umbelopsis isabellina</name>
    <dbReference type="NCBI Taxonomy" id="91625"/>
    <lineage>
        <taxon>Eukaryota</taxon>
        <taxon>Fungi</taxon>
        <taxon>Fungi incertae sedis</taxon>
        <taxon>Mucoromycota</taxon>
        <taxon>Mucoromycotina</taxon>
        <taxon>Umbelopsidomycetes</taxon>
        <taxon>Umbelopsidales</taxon>
        <taxon>Umbelopsidaceae</taxon>
        <taxon>Umbelopsis</taxon>
    </lineage>
</organism>
<evidence type="ECO:0000313" key="2">
    <source>
        <dbReference type="Proteomes" id="UP000654370"/>
    </source>
</evidence>
<dbReference type="AlphaFoldDB" id="A0A8H7Q2C9"/>
<keyword evidence="2" id="KW-1185">Reference proteome</keyword>
<dbReference type="Proteomes" id="UP000654370">
    <property type="component" value="Unassembled WGS sequence"/>
</dbReference>
<comment type="caution">
    <text evidence="1">The sequence shown here is derived from an EMBL/GenBank/DDBJ whole genome shotgun (WGS) entry which is preliminary data.</text>
</comment>
<dbReference type="EMBL" id="JAEPQZ010000002">
    <property type="protein sequence ID" value="KAG2184857.1"/>
    <property type="molecule type" value="Genomic_DNA"/>
</dbReference>
<sequence>MPIVGHDVEVNNGEAEIVFSITTPEYNLHERMSAKQTLFLDPSIVHVYEELSFDDGPKQTLKADRGTMPVDAQRMIQNYIEEGHTQGALEIFSSSIASGRCPTPKMINMLVNIIIDDDSLNLTITKRMSLCVKVVELLAFILDTHGPKSFEHLWTSFSNSKQPKDEEKSADDLVGQTKCYLSQYDGFFKFVKSVLQPNADELSRERSRQHGLLLGFLVSILELDIRLRKKSYIDMQQAVIVQLLERDAFKVNLVNELDSIFSCYEISVNPTETLRDDLQISNHPEFQYSSRLMNLFIICAYTEGLLKTKNFEEDAYRHFARLRGQQCSYFLESISNPTFVTTLCSLAFSDSDLSLVPDSALQYKHNRTQVLNKIFKFDMLTRPISVDSIEDIWRHVIIMAKRISSYLESKVVRYDFQSAKKLCTYVTSGLTEDEMSLIWENAPGAVEGWRAHITVMLNEVVARAYKGYSPQDIRELRETIEMTMDMTQMSLEAV</sequence>
<dbReference type="OrthoDB" id="2263392at2759"/>
<accession>A0A8H7Q2C9</accession>
<reference evidence="1" key="1">
    <citation type="submission" date="2020-12" db="EMBL/GenBank/DDBJ databases">
        <title>Metabolic potential, ecology and presence of endohyphal bacteria is reflected in genomic diversity of Mucoromycotina.</title>
        <authorList>
            <person name="Muszewska A."/>
            <person name="Okrasinska A."/>
            <person name="Steczkiewicz K."/>
            <person name="Drgas O."/>
            <person name="Orlowska M."/>
            <person name="Perlinska-Lenart U."/>
            <person name="Aleksandrzak-Piekarczyk T."/>
            <person name="Szatraj K."/>
            <person name="Zielenkiewicz U."/>
            <person name="Pilsyk S."/>
            <person name="Malc E."/>
            <person name="Mieczkowski P."/>
            <person name="Kruszewska J.S."/>
            <person name="Biernat P."/>
            <person name="Pawlowska J."/>
        </authorList>
    </citation>
    <scope>NUCLEOTIDE SEQUENCE</scope>
    <source>
        <strain evidence="1">WA0000067209</strain>
    </source>
</reference>
<name>A0A8H7Q2C9_MORIS</name>
<protein>
    <submittedName>
        <fullName evidence="1">Uncharacterized protein</fullName>
    </submittedName>
</protein>
<gene>
    <name evidence="1" type="ORF">INT43_000770</name>
</gene>
<evidence type="ECO:0000313" key="1">
    <source>
        <dbReference type="EMBL" id="KAG2184857.1"/>
    </source>
</evidence>
<proteinExistence type="predicted"/>